<dbReference type="Gene3D" id="1.10.510.10">
    <property type="entry name" value="Transferase(Phosphotransferase) domain 1"/>
    <property type="match status" value="1"/>
</dbReference>
<feature type="binding site" evidence="4">
    <location>
        <position position="81"/>
    </location>
    <ligand>
        <name>ATP</name>
        <dbReference type="ChEBI" id="CHEBI:30616"/>
    </ligand>
</feature>
<dbReference type="RefSeq" id="WP_126596151.1">
    <property type="nucleotide sequence ID" value="NZ_BIFQ01000001.1"/>
</dbReference>
<dbReference type="SMART" id="SM00320">
    <property type="entry name" value="WD40"/>
    <property type="match status" value="7"/>
</dbReference>
<dbReference type="InterPro" id="IPR019775">
    <property type="entry name" value="WD40_repeat_CS"/>
</dbReference>
<evidence type="ECO:0000313" key="8">
    <source>
        <dbReference type="Proteomes" id="UP000287224"/>
    </source>
</evidence>
<evidence type="ECO:0000313" key="7">
    <source>
        <dbReference type="EMBL" id="GCE05065.1"/>
    </source>
</evidence>
<dbReference type="PROSITE" id="PS50294">
    <property type="entry name" value="WD_REPEATS_REGION"/>
    <property type="match status" value="5"/>
</dbReference>
<dbReference type="SUPFAM" id="SSF50978">
    <property type="entry name" value="WD40 repeat-like"/>
    <property type="match status" value="1"/>
</dbReference>
<dbReference type="EMBL" id="BIFQ01000001">
    <property type="protein sequence ID" value="GCE05065.1"/>
    <property type="molecule type" value="Genomic_DNA"/>
</dbReference>
<accession>A0A401ZDY6</accession>
<keyword evidence="4" id="KW-0067">ATP-binding</keyword>
<keyword evidence="4" id="KW-0547">Nucleotide-binding</keyword>
<feature type="region of interest" description="Disordered" evidence="5">
    <location>
        <begin position="313"/>
        <end position="341"/>
    </location>
</feature>
<dbReference type="PROSITE" id="PS50011">
    <property type="entry name" value="PROTEIN_KINASE_DOM"/>
    <property type="match status" value="1"/>
</dbReference>
<evidence type="ECO:0000256" key="1">
    <source>
        <dbReference type="ARBA" id="ARBA00022574"/>
    </source>
</evidence>
<evidence type="ECO:0000256" key="5">
    <source>
        <dbReference type="SAM" id="MobiDB-lite"/>
    </source>
</evidence>
<evidence type="ECO:0000256" key="4">
    <source>
        <dbReference type="PROSITE-ProRule" id="PRU10141"/>
    </source>
</evidence>
<dbReference type="PROSITE" id="PS00678">
    <property type="entry name" value="WD_REPEATS_1"/>
    <property type="match status" value="2"/>
</dbReference>
<dbReference type="Gene3D" id="2.130.10.10">
    <property type="entry name" value="YVTN repeat-like/Quinoprotein amine dehydrogenase"/>
    <property type="match status" value="3"/>
</dbReference>
<dbReference type="AlphaFoldDB" id="A0A401ZDY6"/>
<dbReference type="InterPro" id="IPR001680">
    <property type="entry name" value="WD40_rpt"/>
</dbReference>
<keyword evidence="1 3" id="KW-0853">WD repeat</keyword>
<dbReference type="InterPro" id="IPR020472">
    <property type="entry name" value="WD40_PAC1"/>
</dbReference>
<dbReference type="InterPro" id="IPR000719">
    <property type="entry name" value="Prot_kinase_dom"/>
</dbReference>
<dbReference type="InterPro" id="IPR036322">
    <property type="entry name" value="WD40_repeat_dom_sf"/>
</dbReference>
<dbReference type="Pfam" id="PF00069">
    <property type="entry name" value="Pkinase"/>
    <property type="match status" value="1"/>
</dbReference>
<organism evidence="7 8">
    <name type="scientific">Dictyobacter aurantiacus</name>
    <dbReference type="NCBI Taxonomy" id="1936993"/>
    <lineage>
        <taxon>Bacteria</taxon>
        <taxon>Bacillati</taxon>
        <taxon>Chloroflexota</taxon>
        <taxon>Ktedonobacteria</taxon>
        <taxon>Ktedonobacterales</taxon>
        <taxon>Dictyobacteraceae</taxon>
        <taxon>Dictyobacter</taxon>
    </lineage>
</organism>
<keyword evidence="8" id="KW-1185">Reference proteome</keyword>
<dbReference type="PRINTS" id="PR00320">
    <property type="entry name" value="GPROTEINBRPT"/>
</dbReference>
<proteinExistence type="predicted"/>
<dbReference type="GO" id="GO:0005524">
    <property type="term" value="F:ATP binding"/>
    <property type="evidence" value="ECO:0007669"/>
    <property type="project" value="UniProtKB-UniRule"/>
</dbReference>
<feature type="repeat" description="WD" evidence="3">
    <location>
        <begin position="470"/>
        <end position="511"/>
    </location>
</feature>
<comment type="caution">
    <text evidence="7">The sequence shown here is derived from an EMBL/GenBank/DDBJ whole genome shotgun (WGS) entry which is preliminary data.</text>
</comment>
<feature type="repeat" description="WD" evidence="3">
    <location>
        <begin position="598"/>
        <end position="639"/>
    </location>
</feature>
<feature type="repeat" description="WD" evidence="3">
    <location>
        <begin position="682"/>
        <end position="717"/>
    </location>
</feature>
<dbReference type="InterPro" id="IPR011009">
    <property type="entry name" value="Kinase-like_dom_sf"/>
</dbReference>
<feature type="region of interest" description="Disordered" evidence="5">
    <location>
        <begin position="388"/>
        <end position="410"/>
    </location>
</feature>
<dbReference type="PANTHER" id="PTHR19848:SF8">
    <property type="entry name" value="F-BOX AND WD REPEAT DOMAIN CONTAINING 7"/>
    <property type="match status" value="1"/>
</dbReference>
<feature type="repeat" description="WD" evidence="3">
    <location>
        <begin position="640"/>
        <end position="681"/>
    </location>
</feature>
<dbReference type="CDD" id="cd14014">
    <property type="entry name" value="STKc_PknB_like"/>
    <property type="match status" value="1"/>
</dbReference>
<dbReference type="PROSITE" id="PS00107">
    <property type="entry name" value="PROTEIN_KINASE_ATP"/>
    <property type="match status" value="1"/>
</dbReference>
<dbReference type="Proteomes" id="UP000287224">
    <property type="component" value="Unassembled WGS sequence"/>
</dbReference>
<dbReference type="OrthoDB" id="583109at2"/>
<dbReference type="InterPro" id="IPR015943">
    <property type="entry name" value="WD40/YVTN_repeat-like_dom_sf"/>
</dbReference>
<dbReference type="SUPFAM" id="SSF56112">
    <property type="entry name" value="Protein kinase-like (PK-like)"/>
    <property type="match status" value="1"/>
</dbReference>
<dbReference type="Pfam" id="PF00400">
    <property type="entry name" value="WD40"/>
    <property type="match status" value="6"/>
</dbReference>
<dbReference type="Gene3D" id="3.30.200.20">
    <property type="entry name" value="Phosphorylase Kinase, domain 1"/>
    <property type="match status" value="1"/>
</dbReference>
<feature type="repeat" description="WD" evidence="3">
    <location>
        <begin position="423"/>
        <end position="464"/>
    </location>
</feature>
<evidence type="ECO:0000259" key="6">
    <source>
        <dbReference type="PROSITE" id="PS50011"/>
    </source>
</evidence>
<dbReference type="InterPro" id="IPR017441">
    <property type="entry name" value="Protein_kinase_ATP_BS"/>
</dbReference>
<gene>
    <name evidence="7" type="ORF">KDAU_23940</name>
</gene>
<evidence type="ECO:0000256" key="2">
    <source>
        <dbReference type="ARBA" id="ARBA00022737"/>
    </source>
</evidence>
<protein>
    <recommendedName>
        <fullName evidence="6">Protein kinase domain-containing protein</fullName>
    </recommendedName>
</protein>
<feature type="compositionally biased region" description="Polar residues" evidence="5">
    <location>
        <begin position="313"/>
        <end position="325"/>
    </location>
</feature>
<reference evidence="8" key="1">
    <citation type="submission" date="2018-12" db="EMBL/GenBank/DDBJ databases">
        <title>Tengunoibacter tsumagoiensis gen. nov., sp. nov., Dictyobacter kobayashii sp. nov., D. alpinus sp. nov., and D. joshuensis sp. nov. and description of Dictyobacteraceae fam. nov. within the order Ktedonobacterales isolated from Tengu-no-mugimeshi.</title>
        <authorList>
            <person name="Wang C.M."/>
            <person name="Zheng Y."/>
            <person name="Sakai Y."/>
            <person name="Toyoda A."/>
            <person name="Minakuchi Y."/>
            <person name="Abe K."/>
            <person name="Yokota A."/>
            <person name="Yabe S."/>
        </authorList>
    </citation>
    <scope>NUCLEOTIDE SEQUENCE [LARGE SCALE GENOMIC DNA]</scope>
    <source>
        <strain evidence="8">S-27</strain>
    </source>
</reference>
<keyword evidence="2" id="KW-0677">Repeat</keyword>
<dbReference type="CDD" id="cd00200">
    <property type="entry name" value="WD40"/>
    <property type="match status" value="1"/>
</dbReference>
<dbReference type="SMART" id="SM00220">
    <property type="entry name" value="S_TKc"/>
    <property type="match status" value="1"/>
</dbReference>
<dbReference type="PANTHER" id="PTHR19848">
    <property type="entry name" value="WD40 REPEAT PROTEIN"/>
    <property type="match status" value="1"/>
</dbReference>
<name>A0A401ZDY6_9CHLR</name>
<dbReference type="PROSITE" id="PS50082">
    <property type="entry name" value="WD_REPEATS_2"/>
    <property type="match status" value="5"/>
</dbReference>
<dbReference type="GO" id="GO:0004672">
    <property type="term" value="F:protein kinase activity"/>
    <property type="evidence" value="ECO:0007669"/>
    <property type="project" value="InterPro"/>
</dbReference>
<feature type="domain" description="Protein kinase" evidence="6">
    <location>
        <begin position="51"/>
        <end position="308"/>
    </location>
</feature>
<evidence type="ECO:0000256" key="3">
    <source>
        <dbReference type="PROSITE-ProRule" id="PRU00221"/>
    </source>
</evidence>
<sequence length="717" mass="78431">MLSAEIFCANCGAANKPEDDYCFACHEPLQHASAPVAVSTAPAKQLLRQRYRVLERLGQGGMGSVYKAEDTELGDRPVAIKELSQRGLNQQESREAEESFKHEALLLAGLMHPNLPRIYENFSESGRWYLVMDFIEGETLEEYLVKRGGKLPWSEIYEIGIQLCSVLQYLHTRPTPIIFRDLKPLNVMLTPNHQVYLIDFGIARLFKPGQAHDTIAFGSPGYAAPEQYGKSQTRPSADIYSLGAMLHQMLTGIDPSTTPFAFSKVPNIPISLQALLDQMLDLNPGKRIAYVEMVREALQRINSKNSTLLSSANRVATAPASQNRPATPVYTPPTTSQPATPKLSYVASRINQSTSAGTASATGVAASQSKSNAAPDFNGSKPGYQSFVYVPGTYSPDPDQNTNTPLSEPVMPDSYIGKSVRTYPGHMGIVTSLCWSPSSQQIASAGKDRTVQMWHVRGGGQMQIYAGNLENSRSSSIEAVAWSPAGKLLASASDDGIVQVWTSDSLQTRFTYRQPRQHMHALAWSPDGEWLASASNASLHIWKALNGETIASREAGYGTINSVAWSPATNNLVLGYEERIVEVMNLTQQRSWKREAIYRGHQAAVNKVAISPDGTQVASASADKTVQVWDTTSGQRRLSYHGHTAAVYTLDWSPDGQNLVSASADGTIQIWDANDGTLRFTHPSHNPTVYAIAWSPDGRYIASSAHSQVHVWQASDK</sequence>